<evidence type="ECO:0000256" key="3">
    <source>
        <dbReference type="ARBA" id="ARBA00022475"/>
    </source>
</evidence>
<evidence type="ECO:0000313" key="8">
    <source>
        <dbReference type="EMBL" id="MCR8629714.1"/>
    </source>
</evidence>
<sequence length="178" mass="19116">MLVTLFWTFFKVGLLSFGGGYAILSIIEREVLQQQWMTLNDYTQAVSLAGMSPGPIATNIAIMVGYKTTGIVGAVAAVGGMILPSVLVVIAVASFLFKAGRERWVQVVLYGLKPIVTALILYAAIRMGINGQPLLGINIHTLATLAIFVFAVIGIVKYRMHPLIILSVSALMGIAFFV</sequence>
<evidence type="ECO:0000256" key="6">
    <source>
        <dbReference type="ARBA" id="ARBA00023136"/>
    </source>
</evidence>
<organism evidence="8 9">
    <name type="scientific">Paenibacillus radicis</name>
    <name type="common">ex Xue et al. 2023</name>
    <dbReference type="NCBI Taxonomy" id="2972489"/>
    <lineage>
        <taxon>Bacteria</taxon>
        <taxon>Bacillati</taxon>
        <taxon>Bacillota</taxon>
        <taxon>Bacilli</taxon>
        <taxon>Bacillales</taxon>
        <taxon>Paenibacillaceae</taxon>
        <taxon>Paenibacillus</taxon>
    </lineage>
</organism>
<dbReference type="PANTHER" id="PTHR43663:SF1">
    <property type="entry name" value="CHROMATE TRANSPORTER"/>
    <property type="match status" value="1"/>
</dbReference>
<feature type="transmembrane region" description="Helical" evidence="7">
    <location>
        <begin position="6"/>
        <end position="24"/>
    </location>
</feature>
<dbReference type="PANTHER" id="PTHR43663">
    <property type="entry name" value="CHROMATE TRANSPORT PROTEIN-RELATED"/>
    <property type="match status" value="1"/>
</dbReference>
<evidence type="ECO:0000256" key="5">
    <source>
        <dbReference type="ARBA" id="ARBA00022989"/>
    </source>
</evidence>
<feature type="transmembrane region" description="Helical" evidence="7">
    <location>
        <begin position="137"/>
        <end position="156"/>
    </location>
</feature>
<dbReference type="EMBL" id="JANQBD010000001">
    <property type="protein sequence ID" value="MCR8629714.1"/>
    <property type="molecule type" value="Genomic_DNA"/>
</dbReference>
<reference evidence="8 9" key="1">
    <citation type="submission" date="2022-08" db="EMBL/GenBank/DDBJ databases">
        <title>Paenibacillus endoradicis sp. nov., Paenibacillus radicibacter sp. nov and Paenibacillus pararadicis sp. nov., three cold-adapted plant growth-promoting bacteria isolated from root of Larix gmelinii in Great Khingan.</title>
        <authorList>
            <person name="Xue H."/>
        </authorList>
    </citation>
    <scope>NUCLEOTIDE SEQUENCE [LARGE SCALE GENOMIC DNA]</scope>
    <source>
        <strain evidence="8 9">N5-1-1-5</strain>
    </source>
</reference>
<accession>A0ABT1YBC9</accession>
<dbReference type="InterPro" id="IPR003370">
    <property type="entry name" value="Chromate_transpt"/>
</dbReference>
<comment type="subcellular location">
    <subcellularLocation>
        <location evidence="1">Cell membrane</location>
        <topology evidence="1">Multi-pass membrane protein</topology>
    </subcellularLocation>
</comment>
<keyword evidence="4 7" id="KW-0812">Transmembrane</keyword>
<evidence type="ECO:0000256" key="4">
    <source>
        <dbReference type="ARBA" id="ARBA00022692"/>
    </source>
</evidence>
<name>A0ABT1YBC9_9BACL</name>
<keyword evidence="9" id="KW-1185">Reference proteome</keyword>
<feature type="transmembrane region" description="Helical" evidence="7">
    <location>
        <begin position="71"/>
        <end position="97"/>
    </location>
</feature>
<evidence type="ECO:0000256" key="2">
    <source>
        <dbReference type="ARBA" id="ARBA00005262"/>
    </source>
</evidence>
<evidence type="ECO:0000256" key="1">
    <source>
        <dbReference type="ARBA" id="ARBA00004651"/>
    </source>
</evidence>
<comment type="similarity">
    <text evidence="2">Belongs to the chromate ion transporter (CHR) (TC 2.A.51) family.</text>
</comment>
<dbReference type="Pfam" id="PF02417">
    <property type="entry name" value="Chromate_transp"/>
    <property type="match status" value="1"/>
</dbReference>
<feature type="transmembrane region" description="Helical" evidence="7">
    <location>
        <begin position="45"/>
        <end position="65"/>
    </location>
</feature>
<evidence type="ECO:0000256" key="7">
    <source>
        <dbReference type="SAM" id="Phobius"/>
    </source>
</evidence>
<dbReference type="RefSeq" id="WP_258211333.1">
    <property type="nucleotide sequence ID" value="NZ_JANQBD010000001.1"/>
</dbReference>
<gene>
    <name evidence="8" type="ORF">NV381_00735</name>
</gene>
<keyword evidence="5 7" id="KW-1133">Transmembrane helix</keyword>
<dbReference type="Proteomes" id="UP001300012">
    <property type="component" value="Unassembled WGS sequence"/>
</dbReference>
<keyword evidence="6 7" id="KW-0472">Membrane</keyword>
<dbReference type="InterPro" id="IPR052518">
    <property type="entry name" value="CHR_Transporter"/>
</dbReference>
<evidence type="ECO:0000313" key="9">
    <source>
        <dbReference type="Proteomes" id="UP001300012"/>
    </source>
</evidence>
<proteinExistence type="inferred from homology"/>
<protein>
    <submittedName>
        <fullName evidence="8">Chromate transporter</fullName>
    </submittedName>
</protein>
<feature type="transmembrane region" description="Helical" evidence="7">
    <location>
        <begin position="104"/>
        <end position="125"/>
    </location>
</feature>
<keyword evidence="3" id="KW-1003">Cell membrane</keyword>
<comment type="caution">
    <text evidence="8">The sequence shown here is derived from an EMBL/GenBank/DDBJ whole genome shotgun (WGS) entry which is preliminary data.</text>
</comment>
<feature type="transmembrane region" description="Helical" evidence="7">
    <location>
        <begin position="161"/>
        <end position="177"/>
    </location>
</feature>